<evidence type="ECO:0000313" key="2">
    <source>
        <dbReference type="EMBL" id="OAY34030.1"/>
    </source>
</evidence>
<protein>
    <submittedName>
        <fullName evidence="2">Uncharacterized protein</fullName>
    </submittedName>
</protein>
<gene>
    <name evidence="2" type="ORF">MANES_13G144300</name>
</gene>
<dbReference type="InterPro" id="IPR044592">
    <property type="entry name" value="RING1A/B"/>
</dbReference>
<reference evidence="2" key="1">
    <citation type="submission" date="2016-02" db="EMBL/GenBank/DDBJ databases">
        <title>WGS assembly of Manihot esculenta.</title>
        <authorList>
            <person name="Bredeson J.V."/>
            <person name="Prochnik S.E."/>
            <person name="Lyons J.B."/>
            <person name="Schmutz J."/>
            <person name="Grimwood J."/>
            <person name="Vrebalov J."/>
            <person name="Bart R.S."/>
            <person name="Amuge T."/>
            <person name="Ferguson M.E."/>
            <person name="Green R."/>
            <person name="Putnam N."/>
            <person name="Stites J."/>
            <person name="Rounsley S."/>
            <person name="Rokhsar D.S."/>
        </authorList>
    </citation>
    <scope>NUCLEOTIDE SEQUENCE [LARGE SCALE GENOMIC DNA]</scope>
    <source>
        <tissue evidence="2">Leaf</tissue>
    </source>
</reference>
<dbReference type="PANTHER" id="PTHR46537">
    <property type="entry name" value="OS11G0578200 PROTEIN"/>
    <property type="match status" value="1"/>
</dbReference>
<dbReference type="STRING" id="3983.A0A2C9US01"/>
<feature type="compositionally biased region" description="Polar residues" evidence="1">
    <location>
        <begin position="22"/>
        <end position="32"/>
    </location>
</feature>
<dbReference type="AlphaFoldDB" id="A0A2C9US01"/>
<feature type="region of interest" description="Disordered" evidence="1">
    <location>
        <begin position="1"/>
        <end position="108"/>
    </location>
</feature>
<organism evidence="2">
    <name type="scientific">Manihot esculenta</name>
    <name type="common">Cassava</name>
    <name type="synonym">Jatropha manihot</name>
    <dbReference type="NCBI Taxonomy" id="3983"/>
    <lineage>
        <taxon>Eukaryota</taxon>
        <taxon>Viridiplantae</taxon>
        <taxon>Streptophyta</taxon>
        <taxon>Embryophyta</taxon>
        <taxon>Tracheophyta</taxon>
        <taxon>Spermatophyta</taxon>
        <taxon>Magnoliopsida</taxon>
        <taxon>eudicotyledons</taxon>
        <taxon>Gunneridae</taxon>
        <taxon>Pentapetalae</taxon>
        <taxon>rosids</taxon>
        <taxon>fabids</taxon>
        <taxon>Malpighiales</taxon>
        <taxon>Euphorbiaceae</taxon>
        <taxon>Crotonoideae</taxon>
        <taxon>Manihoteae</taxon>
        <taxon>Manihot</taxon>
    </lineage>
</organism>
<feature type="compositionally biased region" description="Acidic residues" evidence="1">
    <location>
        <begin position="51"/>
        <end position="62"/>
    </location>
</feature>
<proteinExistence type="predicted"/>
<name>A0A2C9US01_MANES</name>
<dbReference type="PANTHER" id="PTHR46537:SF1">
    <property type="entry name" value="E3 UBIQUITIN-PROTEIN LIGASE RING1B-RELATED"/>
    <property type="match status" value="1"/>
</dbReference>
<feature type="compositionally biased region" description="Acidic residues" evidence="1">
    <location>
        <begin position="69"/>
        <end position="83"/>
    </location>
</feature>
<evidence type="ECO:0000256" key="1">
    <source>
        <dbReference type="SAM" id="MobiDB-lite"/>
    </source>
</evidence>
<accession>A0A2C9US01</accession>
<dbReference type="EMBL" id="CM004399">
    <property type="protein sequence ID" value="OAY34030.1"/>
    <property type="molecule type" value="Genomic_DNA"/>
</dbReference>
<sequence length="130" mass="14702">MPAQKRSLSDNPDIDEEDAPSSPVQNGHQYPKQSRLDPPPLDDTELHQQQELDEEEEEEDDEAPHKPEEDAEGQEDEEQEEQAEEKQPAQDSEESQSSSSEDEKPEFVFVELPEVRKDVQCPICLVGSGC</sequence>